<dbReference type="InterPro" id="IPR000868">
    <property type="entry name" value="Isochorismatase-like_dom"/>
</dbReference>
<evidence type="ECO:0000313" key="4">
    <source>
        <dbReference type="EMBL" id="OAG66162.1"/>
    </source>
</evidence>
<evidence type="ECO:0000259" key="2">
    <source>
        <dbReference type="Pfam" id="PF00857"/>
    </source>
</evidence>
<feature type="domain" description="Isochorismatase-like" evidence="2">
    <location>
        <begin position="4"/>
        <end position="146"/>
    </location>
</feature>
<dbReference type="Proteomes" id="UP001303614">
    <property type="component" value="Unassembled WGS sequence"/>
</dbReference>
<reference evidence="3 6" key="2">
    <citation type="submission" date="2023-12" db="EMBL/GenBank/DDBJ databases">
        <title>Genome sequencing of Xanthomonas floridensis.</title>
        <authorList>
            <person name="Greer S."/>
            <person name="Harrison J."/>
            <person name="Grant M."/>
            <person name="Vicente J."/>
            <person name="Studholme D."/>
        </authorList>
    </citation>
    <scope>NUCLEOTIDE SEQUENCE [LARGE SCALE GENOMIC DNA]</scope>
    <source>
        <strain evidence="3 6">WHRI 8848</strain>
    </source>
</reference>
<dbReference type="PANTHER" id="PTHR43540">
    <property type="entry name" value="PEROXYUREIDOACRYLATE/UREIDOACRYLATE AMIDOHYDROLASE-RELATED"/>
    <property type="match status" value="1"/>
</dbReference>
<organism evidence="4 5">
    <name type="scientific">Xanthomonas floridensis</name>
    <dbReference type="NCBI Taxonomy" id="1843580"/>
    <lineage>
        <taxon>Bacteria</taxon>
        <taxon>Pseudomonadati</taxon>
        <taxon>Pseudomonadota</taxon>
        <taxon>Gammaproteobacteria</taxon>
        <taxon>Lysobacterales</taxon>
        <taxon>Lysobacteraceae</taxon>
        <taxon>Xanthomonas</taxon>
    </lineage>
</organism>
<dbReference type="PANTHER" id="PTHR43540:SF1">
    <property type="entry name" value="ISOCHORISMATASE HYDROLASE"/>
    <property type="match status" value="1"/>
</dbReference>
<proteinExistence type="predicted"/>
<dbReference type="GO" id="GO:0016787">
    <property type="term" value="F:hydrolase activity"/>
    <property type="evidence" value="ECO:0007669"/>
    <property type="project" value="UniProtKB-KW"/>
</dbReference>
<dbReference type="CDD" id="cd01014">
    <property type="entry name" value="nicotinamidase_related"/>
    <property type="match status" value="1"/>
</dbReference>
<protein>
    <submittedName>
        <fullName evidence="3">Cysteine hydrolase family protein</fullName>
        <ecNumber evidence="3">3.-.-.-</ecNumber>
    </submittedName>
    <submittedName>
        <fullName evidence="4">Isochorismatase</fullName>
    </submittedName>
</protein>
<comment type="caution">
    <text evidence="4">The sequence shown here is derived from an EMBL/GenBank/DDBJ whole genome shotgun (WGS) entry which is preliminary data.</text>
</comment>
<dbReference type="STRING" id="1843580.A7D17_04300"/>
<dbReference type="OrthoDB" id="1157330at2"/>
<dbReference type="EC" id="3.-.-.-" evidence="3"/>
<evidence type="ECO:0000313" key="3">
    <source>
        <dbReference type="EMBL" id="MEA5122629.1"/>
    </source>
</evidence>
<gene>
    <name evidence="4" type="ORF">A7D17_04300</name>
    <name evidence="3" type="ORF">VB146_01850</name>
</gene>
<evidence type="ECO:0000313" key="6">
    <source>
        <dbReference type="Proteomes" id="UP001303614"/>
    </source>
</evidence>
<accession>A0A1A9M7R6</accession>
<dbReference type="EMBL" id="LXNG01000034">
    <property type="protein sequence ID" value="OAG66162.1"/>
    <property type="molecule type" value="Genomic_DNA"/>
</dbReference>
<dbReference type="InterPro" id="IPR050272">
    <property type="entry name" value="Isochorismatase-like_hydrls"/>
</dbReference>
<reference evidence="4 5" key="1">
    <citation type="submission" date="2016-05" db="EMBL/GenBank/DDBJ databases">
        <title>Pathogenic, phenotypic and molecular characterisation of Xanthomonas nasturtii sp. nov. and Xanthomonas floridensis sp. nov., new species of Xanthomonas associated with watercress production in Florida.</title>
        <authorList>
            <person name="Vicente J.G."/>
            <person name="Rothwell S."/>
            <person name="Holub E.B."/>
            <person name="Studholme D.J."/>
        </authorList>
    </citation>
    <scope>NUCLEOTIDE SEQUENCE [LARGE SCALE GENOMIC DNA]</scope>
    <source>
        <strain evidence="4 5">WHRI 8848</strain>
    </source>
</reference>
<dbReference type="Gene3D" id="3.40.50.850">
    <property type="entry name" value="Isochorismatase-like"/>
    <property type="match status" value="1"/>
</dbReference>
<dbReference type="AlphaFoldDB" id="A0A1A9M7R6"/>
<keyword evidence="1 3" id="KW-0378">Hydrolase</keyword>
<name>A0A1A9M7R6_9XANT</name>
<evidence type="ECO:0000313" key="5">
    <source>
        <dbReference type="Proteomes" id="UP000077659"/>
    </source>
</evidence>
<dbReference type="Pfam" id="PF00857">
    <property type="entry name" value="Isochorismatase"/>
    <property type="match status" value="1"/>
</dbReference>
<dbReference type="RefSeq" id="WP_064510109.1">
    <property type="nucleotide sequence ID" value="NZ_JAYFSN010000005.1"/>
</dbReference>
<evidence type="ECO:0000256" key="1">
    <source>
        <dbReference type="ARBA" id="ARBA00022801"/>
    </source>
</evidence>
<dbReference type="SUPFAM" id="SSF52499">
    <property type="entry name" value="Isochorismatase-like hydrolases"/>
    <property type="match status" value="1"/>
</dbReference>
<dbReference type="EMBL" id="JAYFSO010000002">
    <property type="protein sequence ID" value="MEA5122629.1"/>
    <property type="molecule type" value="Genomic_DNA"/>
</dbReference>
<sequence length="181" mass="19020">MAKAVIVIDLQNDYFPGGKLPLTGIEPAVANALAVIANARDTGVAVMHVRHEAAADAPFFVAGSQGAQIHAAVAPQQGEVVIVKQHVNAFRETPLAQQLQQHGVTDVTIVGAMSHMCVDACVRAAADLGYTVTVLHDACATMDLEFEGSKVPAAHVHATMMAAFQFGYATVRSTQAYLQGQ</sequence>
<dbReference type="Proteomes" id="UP000077659">
    <property type="component" value="Unassembled WGS sequence"/>
</dbReference>
<keyword evidence="6" id="KW-1185">Reference proteome</keyword>
<dbReference type="InterPro" id="IPR036380">
    <property type="entry name" value="Isochorismatase-like_sf"/>
</dbReference>